<keyword evidence="1" id="KW-0812">Transmembrane</keyword>
<evidence type="ECO:0000313" key="5">
    <source>
        <dbReference type="Proteomes" id="UP001303889"/>
    </source>
</evidence>
<dbReference type="AlphaFoldDB" id="A0AAN6MDR5"/>
<keyword evidence="1" id="KW-1133">Transmembrane helix</keyword>
<feature type="transmembrane region" description="Helical" evidence="1">
    <location>
        <begin position="46"/>
        <end position="63"/>
    </location>
</feature>
<sequence>MSNPTPTSNANQTYQWPSKVVKTEYPLIDNDPHFKRVVRYARPSDYVHGITAAAAGPGLLLAMEKFAPSHVGKGGFAQAMRLCGFLGLAGGFYYFYGRSCVRFYGMSENAREVEMDMREMVDKVKAGEPLYGESKLTPAMQGVAARQSRYSALFMGVIPWFNFVNHSQHGVDTAKYYQQAERELETERLAKLASSS</sequence>
<gene>
    <name evidence="4" type="ORF">C8A05DRAFT_19092</name>
</gene>
<feature type="domain" description="NADH-ubiquinone oxidoreductase 21kDa subunit C-terminal fungi" evidence="3">
    <location>
        <begin position="117"/>
        <end position="188"/>
    </location>
</feature>
<dbReference type="Proteomes" id="UP001303889">
    <property type="component" value="Unassembled WGS sequence"/>
</dbReference>
<dbReference type="PANTHER" id="PTHR34062:SF1">
    <property type="entry name" value="NADH-UBIQUINONE OXIDOREDUCTASE 21KDA SUBUNIT N-TERMINAL DOMAIN-CONTAINING PROTEIN"/>
    <property type="match status" value="1"/>
</dbReference>
<dbReference type="Pfam" id="PF12853">
    <property type="entry name" value="NADH_u_ox_C"/>
    <property type="match status" value="1"/>
</dbReference>
<dbReference type="InterPro" id="IPR019721">
    <property type="entry name" value="NADH-UbQ_OxRdtase_su21_N"/>
</dbReference>
<name>A0AAN6MDR5_9PEZI</name>
<evidence type="ECO:0000259" key="3">
    <source>
        <dbReference type="Pfam" id="PF12853"/>
    </source>
</evidence>
<dbReference type="InterPro" id="IPR053229">
    <property type="entry name" value="NADH-Q_oxidrdct_subunit"/>
</dbReference>
<reference evidence="4" key="1">
    <citation type="journal article" date="2023" name="Mol. Phylogenet. Evol.">
        <title>Genome-scale phylogeny and comparative genomics of the fungal order Sordariales.</title>
        <authorList>
            <person name="Hensen N."/>
            <person name="Bonometti L."/>
            <person name="Westerberg I."/>
            <person name="Brannstrom I.O."/>
            <person name="Guillou S."/>
            <person name="Cros-Aarteil S."/>
            <person name="Calhoun S."/>
            <person name="Haridas S."/>
            <person name="Kuo A."/>
            <person name="Mondo S."/>
            <person name="Pangilinan J."/>
            <person name="Riley R."/>
            <person name="LaButti K."/>
            <person name="Andreopoulos B."/>
            <person name="Lipzen A."/>
            <person name="Chen C."/>
            <person name="Yan M."/>
            <person name="Daum C."/>
            <person name="Ng V."/>
            <person name="Clum A."/>
            <person name="Steindorff A."/>
            <person name="Ohm R.A."/>
            <person name="Martin F."/>
            <person name="Silar P."/>
            <person name="Natvig D.O."/>
            <person name="Lalanne C."/>
            <person name="Gautier V."/>
            <person name="Ament-Velasquez S.L."/>
            <person name="Kruys A."/>
            <person name="Hutchinson M.I."/>
            <person name="Powell A.J."/>
            <person name="Barry K."/>
            <person name="Miller A.N."/>
            <person name="Grigoriev I.V."/>
            <person name="Debuchy R."/>
            <person name="Gladieux P."/>
            <person name="Hiltunen Thoren M."/>
            <person name="Johannesson H."/>
        </authorList>
    </citation>
    <scope>NUCLEOTIDE SEQUENCE</scope>
    <source>
        <strain evidence="4">CBS 103.79</strain>
    </source>
</reference>
<comment type="caution">
    <text evidence="4">The sequence shown here is derived from an EMBL/GenBank/DDBJ whole genome shotgun (WGS) entry which is preliminary data.</text>
</comment>
<dbReference type="PANTHER" id="PTHR34062">
    <property type="entry name" value="OXIDOREDUCTASE 21 KDA SUBUNIT, PUTATIVE (AFU_ORTHOLOGUE AFUA_4G04750)-RELATED"/>
    <property type="match status" value="1"/>
</dbReference>
<proteinExistence type="predicted"/>
<protein>
    <submittedName>
        <fullName evidence="4">NADH-ubiquinone oxidoreductase complex I, 21 kDa subunit-domain-containing protein</fullName>
    </submittedName>
</protein>
<organism evidence="4 5">
    <name type="scientific">Staphylotrichum tortipilum</name>
    <dbReference type="NCBI Taxonomy" id="2831512"/>
    <lineage>
        <taxon>Eukaryota</taxon>
        <taxon>Fungi</taxon>
        <taxon>Dikarya</taxon>
        <taxon>Ascomycota</taxon>
        <taxon>Pezizomycotina</taxon>
        <taxon>Sordariomycetes</taxon>
        <taxon>Sordariomycetidae</taxon>
        <taxon>Sordariales</taxon>
        <taxon>Chaetomiaceae</taxon>
        <taxon>Staphylotrichum</taxon>
    </lineage>
</organism>
<dbReference type="InterPro" id="IPR024549">
    <property type="entry name" value="NADH-UbQ_OxRdtase_su21_C_fun"/>
</dbReference>
<dbReference type="Pfam" id="PF10785">
    <property type="entry name" value="NADH-u_ox-rdase"/>
    <property type="match status" value="1"/>
</dbReference>
<evidence type="ECO:0000259" key="2">
    <source>
        <dbReference type="Pfam" id="PF10785"/>
    </source>
</evidence>
<accession>A0AAN6MDR5</accession>
<evidence type="ECO:0000256" key="1">
    <source>
        <dbReference type="SAM" id="Phobius"/>
    </source>
</evidence>
<keyword evidence="1" id="KW-0472">Membrane</keyword>
<evidence type="ECO:0000313" key="4">
    <source>
        <dbReference type="EMBL" id="KAK3898289.1"/>
    </source>
</evidence>
<reference evidence="4" key="2">
    <citation type="submission" date="2023-05" db="EMBL/GenBank/DDBJ databases">
        <authorList>
            <consortium name="Lawrence Berkeley National Laboratory"/>
            <person name="Steindorff A."/>
            <person name="Hensen N."/>
            <person name="Bonometti L."/>
            <person name="Westerberg I."/>
            <person name="Brannstrom I.O."/>
            <person name="Guillou S."/>
            <person name="Cros-Aarteil S."/>
            <person name="Calhoun S."/>
            <person name="Haridas S."/>
            <person name="Kuo A."/>
            <person name="Mondo S."/>
            <person name="Pangilinan J."/>
            <person name="Riley R."/>
            <person name="Labutti K."/>
            <person name="Andreopoulos B."/>
            <person name="Lipzen A."/>
            <person name="Chen C."/>
            <person name="Yanf M."/>
            <person name="Daum C."/>
            <person name="Ng V."/>
            <person name="Clum A."/>
            <person name="Ohm R."/>
            <person name="Martin F."/>
            <person name="Silar P."/>
            <person name="Natvig D."/>
            <person name="Lalanne C."/>
            <person name="Gautier V."/>
            <person name="Ament-Velasquez S.L."/>
            <person name="Kruys A."/>
            <person name="Hutchinson M.I."/>
            <person name="Powell A.J."/>
            <person name="Barry K."/>
            <person name="Miller A.N."/>
            <person name="Grigoriev I.V."/>
            <person name="Debuchy R."/>
            <person name="Gladieux P."/>
            <person name="Thoren M.H."/>
            <person name="Johannesson H."/>
        </authorList>
    </citation>
    <scope>NUCLEOTIDE SEQUENCE</scope>
    <source>
        <strain evidence="4">CBS 103.79</strain>
    </source>
</reference>
<feature type="transmembrane region" description="Helical" evidence="1">
    <location>
        <begin position="75"/>
        <end position="96"/>
    </location>
</feature>
<keyword evidence="5" id="KW-1185">Reference proteome</keyword>
<dbReference type="EMBL" id="MU855964">
    <property type="protein sequence ID" value="KAK3898289.1"/>
    <property type="molecule type" value="Genomic_DNA"/>
</dbReference>
<feature type="domain" description="NADH-ubiquinone oxidoreductase 21kDa subunit N-terminal" evidence="2">
    <location>
        <begin position="23"/>
        <end position="108"/>
    </location>
</feature>